<accession>A0ABX1CVR2</accession>
<comment type="caution">
    <text evidence="1">The sequence shown here is derived from an EMBL/GenBank/DDBJ whole genome shotgun (WGS) entry which is preliminary data.</text>
</comment>
<organism evidence="1 2">
    <name type="scientific">Sphingomonas corticis</name>
    <dbReference type="NCBI Taxonomy" id="2722791"/>
    <lineage>
        <taxon>Bacteria</taxon>
        <taxon>Pseudomonadati</taxon>
        <taxon>Pseudomonadota</taxon>
        <taxon>Alphaproteobacteria</taxon>
        <taxon>Sphingomonadales</taxon>
        <taxon>Sphingomonadaceae</taxon>
        <taxon>Sphingomonas</taxon>
    </lineage>
</organism>
<keyword evidence="2" id="KW-1185">Reference proteome</keyword>
<dbReference type="Proteomes" id="UP000732399">
    <property type="component" value="Unassembled WGS sequence"/>
</dbReference>
<dbReference type="SUPFAM" id="SSF53098">
    <property type="entry name" value="Ribonuclease H-like"/>
    <property type="match status" value="1"/>
</dbReference>
<evidence type="ECO:0000313" key="2">
    <source>
        <dbReference type="Proteomes" id="UP000732399"/>
    </source>
</evidence>
<sequence length="248" mass="25749">MSASAGAGAGESKRVLVLDVECGVSAEAVALLPNGDAAGIDRRFLQELTAVAMLSFVVADDGLSCIELSGSLVEGDEREALLRIDAALRGLGAGGVLVTHNGVAHDLPLCLRRCLANWMFGCQAVREWVDADPHRHVDTLLRCGGGRGRAAGPALTDLCAALGIEAAVPARSSSRPVDARIRKGAVDVVRTALVYLHLEAMARGDGTWLATCWGDLAAHLLSGPVRADHLLPLARQGLRVAEAAGARA</sequence>
<evidence type="ECO:0008006" key="3">
    <source>
        <dbReference type="Google" id="ProtNLM"/>
    </source>
</evidence>
<protein>
    <recommendedName>
        <fullName evidence="3">3'-5' exonuclease</fullName>
    </recommendedName>
</protein>
<proteinExistence type="predicted"/>
<dbReference type="InterPro" id="IPR012337">
    <property type="entry name" value="RNaseH-like_sf"/>
</dbReference>
<dbReference type="RefSeq" id="WP_168135617.1">
    <property type="nucleotide sequence ID" value="NZ_JAAVJH010000012.1"/>
</dbReference>
<evidence type="ECO:0000313" key="1">
    <source>
        <dbReference type="EMBL" id="NJR80060.1"/>
    </source>
</evidence>
<reference evidence="1 2" key="1">
    <citation type="submission" date="2020-03" db="EMBL/GenBank/DDBJ databases">
        <authorList>
            <person name="Wang L."/>
            <person name="He N."/>
            <person name="Li Y."/>
            <person name="Fang Y."/>
            <person name="Zhang F."/>
        </authorList>
    </citation>
    <scope>NUCLEOTIDE SEQUENCE [LARGE SCALE GENOMIC DNA]</scope>
    <source>
        <strain evidence="1 2">36D10-4-7</strain>
    </source>
</reference>
<name>A0ABX1CVR2_9SPHN</name>
<dbReference type="EMBL" id="JAAVJH010000012">
    <property type="protein sequence ID" value="NJR80060.1"/>
    <property type="molecule type" value="Genomic_DNA"/>
</dbReference>
<gene>
    <name evidence="1" type="ORF">HBH26_15865</name>
</gene>